<dbReference type="RefSeq" id="WP_048386602.1">
    <property type="nucleotide sequence ID" value="NZ_CP011494.1"/>
</dbReference>
<accession>A0A0H4I2C2</accession>
<dbReference type="PANTHER" id="PTHR35867:SF1">
    <property type="entry name" value="PROTEIN RSEC"/>
    <property type="match status" value="1"/>
</dbReference>
<dbReference type="AlphaFoldDB" id="A0A0H4I2C2"/>
<keyword evidence="1" id="KW-0472">Membrane</keyword>
<dbReference type="PATRIC" id="fig|330734.3.peg.2628"/>
<proteinExistence type="predicted"/>
<dbReference type="InterPro" id="IPR007359">
    <property type="entry name" value="SigmaE_reg_RseC_MucC"/>
</dbReference>
<protein>
    <submittedName>
        <fullName evidence="2">Sigma E positive regulator RseC/MucC</fullName>
    </submittedName>
</protein>
<dbReference type="InterPro" id="IPR026268">
    <property type="entry name" value="RseC"/>
</dbReference>
<sequence length="149" mass="15438">MITESGRVVAVSGNTVWVQTIRQSACQSCSARSGCGQRVLAAASGGRANQVQVLNTLHAGVGDDVTLGIAEQALLQASLLVYALPLLLMVVASIAANQLVPGSDGVAILAAGLGLGAGFFIARRWQRHMPGDYQPHLMKVNKHAPAQAL</sequence>
<name>A0A0H4I2C2_9GAMM</name>
<keyword evidence="3" id="KW-1185">Reference proteome</keyword>
<evidence type="ECO:0000313" key="2">
    <source>
        <dbReference type="EMBL" id="AKO53136.1"/>
    </source>
</evidence>
<feature type="transmembrane region" description="Helical" evidence="1">
    <location>
        <begin position="105"/>
        <end position="122"/>
    </location>
</feature>
<dbReference type="Proteomes" id="UP000036406">
    <property type="component" value="Chromosome"/>
</dbReference>
<dbReference type="STRING" id="330734.ABA45_12540"/>
<gene>
    <name evidence="2" type="ORF">ABA45_12540</name>
</gene>
<keyword evidence="1" id="KW-1133">Transmembrane helix</keyword>
<dbReference type="Pfam" id="PF04246">
    <property type="entry name" value="RseC_MucC"/>
    <property type="match status" value="1"/>
</dbReference>
<reference evidence="2 3" key="1">
    <citation type="submission" date="2015-05" db="EMBL/GenBank/DDBJ databases">
        <title>Complete genome of Marinobacter psychrophilus strain 20041T isolated from sea-ice of the Canadian Basin.</title>
        <authorList>
            <person name="Song L."/>
            <person name="Ren L."/>
            <person name="Yu Y."/>
            <person name="Wang X."/>
        </authorList>
    </citation>
    <scope>NUCLEOTIDE SEQUENCE [LARGE SCALE GENOMIC DNA]</scope>
    <source>
        <strain evidence="2 3">20041</strain>
    </source>
</reference>
<dbReference type="KEGG" id="mpq:ABA45_12540"/>
<organism evidence="2 3">
    <name type="scientific">Marinobacter psychrophilus</name>
    <dbReference type="NCBI Taxonomy" id="330734"/>
    <lineage>
        <taxon>Bacteria</taxon>
        <taxon>Pseudomonadati</taxon>
        <taxon>Pseudomonadota</taxon>
        <taxon>Gammaproteobacteria</taxon>
        <taxon>Pseudomonadales</taxon>
        <taxon>Marinobacteraceae</taxon>
        <taxon>Marinobacter</taxon>
    </lineage>
</organism>
<feature type="transmembrane region" description="Helical" evidence="1">
    <location>
        <begin position="79"/>
        <end position="99"/>
    </location>
</feature>
<keyword evidence="1" id="KW-0812">Transmembrane</keyword>
<evidence type="ECO:0000256" key="1">
    <source>
        <dbReference type="SAM" id="Phobius"/>
    </source>
</evidence>
<evidence type="ECO:0000313" key="3">
    <source>
        <dbReference type="Proteomes" id="UP000036406"/>
    </source>
</evidence>
<dbReference type="PIRSF" id="PIRSF004923">
    <property type="entry name" value="RseC"/>
    <property type="match status" value="1"/>
</dbReference>
<dbReference type="PANTHER" id="PTHR35867">
    <property type="entry name" value="PROTEIN RSEC"/>
    <property type="match status" value="1"/>
</dbReference>
<dbReference type="EMBL" id="CP011494">
    <property type="protein sequence ID" value="AKO53136.1"/>
    <property type="molecule type" value="Genomic_DNA"/>
</dbReference>